<dbReference type="Pfam" id="PF17170">
    <property type="entry name" value="DUF5128"/>
    <property type="match status" value="1"/>
</dbReference>
<reference evidence="1" key="2">
    <citation type="submission" date="2021-04" db="EMBL/GenBank/DDBJ databases">
        <authorList>
            <person name="Gilroy R."/>
        </authorList>
    </citation>
    <scope>NUCLEOTIDE SEQUENCE</scope>
    <source>
        <strain evidence="1">ChiHecec1B25-7008</strain>
    </source>
</reference>
<dbReference type="PROSITE" id="PS51257">
    <property type="entry name" value="PROKAR_LIPOPROTEIN"/>
    <property type="match status" value="1"/>
</dbReference>
<dbReference type="AlphaFoldDB" id="A0A9D2HP13"/>
<evidence type="ECO:0000313" key="2">
    <source>
        <dbReference type="Proteomes" id="UP000823860"/>
    </source>
</evidence>
<evidence type="ECO:0000313" key="1">
    <source>
        <dbReference type="EMBL" id="HJA82395.1"/>
    </source>
</evidence>
<accession>A0A9D2HP13</accession>
<dbReference type="Proteomes" id="UP000823860">
    <property type="component" value="Unassembled WGS sequence"/>
</dbReference>
<gene>
    <name evidence="1" type="ORF">H9785_00250</name>
</gene>
<protein>
    <submittedName>
        <fullName evidence="1">6-bladed beta-propeller</fullName>
    </submittedName>
</protein>
<organism evidence="1 2">
    <name type="scientific">Candidatus Bacteroides intestinavium</name>
    <dbReference type="NCBI Taxonomy" id="2838469"/>
    <lineage>
        <taxon>Bacteria</taxon>
        <taxon>Pseudomonadati</taxon>
        <taxon>Bacteroidota</taxon>
        <taxon>Bacteroidia</taxon>
        <taxon>Bacteroidales</taxon>
        <taxon>Bacteroidaceae</taxon>
        <taxon>Bacteroides</taxon>
    </lineage>
</organism>
<comment type="caution">
    <text evidence="1">The sequence shown here is derived from an EMBL/GenBank/DDBJ whole genome shotgun (WGS) entry which is preliminary data.</text>
</comment>
<dbReference type="EMBL" id="DWZE01000003">
    <property type="protein sequence ID" value="HJA82395.1"/>
    <property type="molecule type" value="Genomic_DNA"/>
</dbReference>
<sequence length="389" mass="44783">MKRFVTVVLMAILLAACEGRKEMADGLERIPVNVEDVAEDAGAFLEKIEIVPLETNDSILFDTPSQIFYDKEADMYVLMSDMNVFTFTGDGKSIGSSVKKRGPGPDEYTLPMDIKFNHFLDGIDLLTPYGTIYTYSPTFELLARRTFKPEFVLECMMPLDSFRYVFKYVSLWVDQEIGFADLRTGDISIANYDGMISSGNGLYHPHFHKIGDDFYFIPQGVDYYIYQMDTLRKEVFPVMYLDFGEAEIKEEDLPGRGTGKRVDNDKDRLDIAHKQLERKKFLRESTEYILPMQKIINGKYVYICLKKGQGIGHYIYNRTKREGYLLQDEKPLRMNPGFGLDGNALLTVCQPVELPLLADRRFMSPEQIAVMENLKEDDNPVILKYYLKE</sequence>
<proteinExistence type="predicted"/>
<reference evidence="1" key="1">
    <citation type="journal article" date="2021" name="PeerJ">
        <title>Extensive microbial diversity within the chicken gut microbiome revealed by metagenomics and culture.</title>
        <authorList>
            <person name="Gilroy R."/>
            <person name="Ravi A."/>
            <person name="Getino M."/>
            <person name="Pursley I."/>
            <person name="Horton D.L."/>
            <person name="Alikhan N.F."/>
            <person name="Baker D."/>
            <person name="Gharbi K."/>
            <person name="Hall N."/>
            <person name="Watson M."/>
            <person name="Adriaenssens E.M."/>
            <person name="Foster-Nyarko E."/>
            <person name="Jarju S."/>
            <person name="Secka A."/>
            <person name="Antonio M."/>
            <person name="Oren A."/>
            <person name="Chaudhuri R.R."/>
            <person name="La Ragione R."/>
            <person name="Hildebrand F."/>
            <person name="Pallen M.J."/>
        </authorList>
    </citation>
    <scope>NUCLEOTIDE SEQUENCE</scope>
    <source>
        <strain evidence="1">ChiHecec1B25-7008</strain>
    </source>
</reference>
<name>A0A9D2HP13_9BACE</name>